<dbReference type="InterPro" id="IPR050943">
    <property type="entry name" value="Glycosyltr_29_Sialyltrsf"/>
</dbReference>
<keyword evidence="4" id="KW-0808">Transferase</keyword>
<dbReference type="GO" id="GO:0009311">
    <property type="term" value="P:oligosaccharide metabolic process"/>
    <property type="evidence" value="ECO:0007669"/>
    <property type="project" value="TreeGrafter"/>
</dbReference>
<evidence type="ECO:0000313" key="11">
    <source>
        <dbReference type="Proteomes" id="UP000515135"/>
    </source>
</evidence>
<dbReference type="GeneID" id="109481358"/>
<evidence type="ECO:0000256" key="2">
    <source>
        <dbReference type="ARBA" id="ARBA00006003"/>
    </source>
</evidence>
<dbReference type="AlphaFoldDB" id="A0A6P4ZRK2"/>
<keyword evidence="8" id="KW-0333">Golgi apparatus</keyword>
<organism evidence="11 12">
    <name type="scientific">Branchiostoma belcheri</name>
    <name type="common">Amphioxus</name>
    <dbReference type="NCBI Taxonomy" id="7741"/>
    <lineage>
        <taxon>Eukaryota</taxon>
        <taxon>Metazoa</taxon>
        <taxon>Chordata</taxon>
        <taxon>Cephalochordata</taxon>
        <taxon>Leptocardii</taxon>
        <taxon>Amphioxiformes</taxon>
        <taxon>Branchiostomatidae</taxon>
        <taxon>Branchiostoma</taxon>
    </lineage>
</organism>
<keyword evidence="10" id="KW-0325">Glycoprotein</keyword>
<dbReference type="GO" id="GO:0003828">
    <property type="term" value="F:alpha-N-acetylneuraminate alpha-2,8-sialyltransferase activity"/>
    <property type="evidence" value="ECO:0007669"/>
    <property type="project" value="TreeGrafter"/>
</dbReference>
<evidence type="ECO:0000256" key="10">
    <source>
        <dbReference type="ARBA" id="ARBA00023180"/>
    </source>
</evidence>
<keyword evidence="11" id="KW-1185">Reference proteome</keyword>
<sequence>MQAKQWLLAVTLTTALLLLYYMHAVGGPGWHAVMARKKAIQPTAARVDALQPYTRRTASTVERKNLTFSPHEIDSKSLFRAADIEAYPETCVLFNKSRLLAEMLVVVATTQQPTTAPVDVGTLGQELLLPWQQNRTASQHLMDELNNCTSTQAEAILTRANTRNGQNIRYYIQHEKTYQANRMFYNTLPRTSPLPQTPYRRCSVVGNGAVLLGRRCGAEIDKADFVFRSNLPPLTGNFTRDTGRKANWTTANPISQLNWRFNLLSNKPAQKEKFVRHVRQYSGLLWVSAFGVKAATTVAIRAQRVLREKKLSSLAVVYGNPRHFAAVRDFWAYNGLSMRLSTGIYLTTIAMTICDEVHLFGFWPFDVSHSGEKLLYHYYDKPDTKMNPNLDPAFLHNLPKEFLKLVELHRRGVLKIHLETCIYLTTIAMTICDEVHLFGFWPFDVSHTGEKLLYHYYDKPDTKMNPNLDPAFLHNLPKEFLKLVELHRRGVLKIHLETCQQMS</sequence>
<evidence type="ECO:0000256" key="5">
    <source>
        <dbReference type="ARBA" id="ARBA00022692"/>
    </source>
</evidence>
<evidence type="ECO:0000256" key="1">
    <source>
        <dbReference type="ARBA" id="ARBA00004323"/>
    </source>
</evidence>
<dbReference type="Gene3D" id="3.90.1480.20">
    <property type="entry name" value="Glycosyl transferase family 29"/>
    <property type="match status" value="2"/>
</dbReference>
<keyword evidence="5" id="KW-0812">Transmembrane</keyword>
<keyword evidence="9" id="KW-0472">Membrane</keyword>
<dbReference type="InterPro" id="IPR001675">
    <property type="entry name" value="Glyco_trans_29"/>
</dbReference>
<dbReference type="CDD" id="cd23963">
    <property type="entry name" value="GT29_ST8SIA"/>
    <property type="match status" value="1"/>
</dbReference>
<accession>A0A6P4ZRK2</accession>
<dbReference type="GO" id="GO:0000139">
    <property type="term" value="C:Golgi membrane"/>
    <property type="evidence" value="ECO:0007669"/>
    <property type="project" value="UniProtKB-SubCell"/>
</dbReference>
<name>A0A6P4ZRK2_BRABE</name>
<dbReference type="PANTHER" id="PTHR11987:SF53">
    <property type="entry name" value="ALPHA-2,8-SIALYLTRANSFERASE 8F-LIKE"/>
    <property type="match status" value="1"/>
</dbReference>
<evidence type="ECO:0000256" key="7">
    <source>
        <dbReference type="ARBA" id="ARBA00022989"/>
    </source>
</evidence>
<dbReference type="PANTHER" id="PTHR11987">
    <property type="entry name" value="ALPHA-2,8-SIALYLTRANSFERASE"/>
    <property type="match status" value="1"/>
</dbReference>
<keyword evidence="3" id="KW-0328">Glycosyltransferase</keyword>
<gene>
    <name evidence="12" type="primary">LOC109481358</name>
</gene>
<dbReference type="Pfam" id="PF00777">
    <property type="entry name" value="Glyco_transf_29"/>
    <property type="match status" value="1"/>
</dbReference>
<evidence type="ECO:0000313" key="12">
    <source>
        <dbReference type="RefSeq" id="XP_019639468.1"/>
    </source>
</evidence>
<keyword evidence="7" id="KW-1133">Transmembrane helix</keyword>
<evidence type="ECO:0000256" key="6">
    <source>
        <dbReference type="ARBA" id="ARBA00022968"/>
    </source>
</evidence>
<evidence type="ECO:0000256" key="4">
    <source>
        <dbReference type="ARBA" id="ARBA00022679"/>
    </source>
</evidence>
<comment type="similarity">
    <text evidence="2">Belongs to the glycosyltransferase 29 family.</text>
</comment>
<protein>
    <submittedName>
        <fullName evidence="12">Alpha-N-acetylneuraminide alpha-2,8-sialyltransferase-like isoform X3</fullName>
    </submittedName>
</protein>
<dbReference type="OrthoDB" id="10264956at2759"/>
<evidence type="ECO:0000256" key="8">
    <source>
        <dbReference type="ARBA" id="ARBA00023034"/>
    </source>
</evidence>
<evidence type="ECO:0000256" key="9">
    <source>
        <dbReference type="ARBA" id="ARBA00023136"/>
    </source>
</evidence>
<comment type="subcellular location">
    <subcellularLocation>
        <location evidence="1">Golgi apparatus membrane</location>
        <topology evidence="1">Single-pass type II membrane protein</topology>
    </subcellularLocation>
</comment>
<evidence type="ECO:0000256" key="3">
    <source>
        <dbReference type="ARBA" id="ARBA00022676"/>
    </source>
</evidence>
<dbReference type="GO" id="GO:0006491">
    <property type="term" value="P:N-glycan processing"/>
    <property type="evidence" value="ECO:0007669"/>
    <property type="project" value="TreeGrafter"/>
</dbReference>
<keyword evidence="6" id="KW-0735">Signal-anchor</keyword>
<proteinExistence type="inferred from homology"/>
<dbReference type="RefSeq" id="XP_019639468.1">
    <property type="nucleotide sequence ID" value="XM_019783909.1"/>
</dbReference>
<dbReference type="Proteomes" id="UP000515135">
    <property type="component" value="Unplaced"/>
</dbReference>
<dbReference type="InterPro" id="IPR038578">
    <property type="entry name" value="GT29-like_sf"/>
</dbReference>
<reference evidence="12" key="1">
    <citation type="submission" date="2025-08" db="UniProtKB">
        <authorList>
            <consortium name="RefSeq"/>
        </authorList>
    </citation>
    <scope>IDENTIFICATION</scope>
    <source>
        <tissue evidence="12">Gonad</tissue>
    </source>
</reference>